<sequence>MKWWILSLIISLIVFALPSYGFAAEDSAPSSVQQRIEEQQKFNPEEIGKNLEQKGNELMGMAQSGGKLYLGAALIVFLILLFIGLFFKKVRALAFLSLVLSLVGFFVIQYWQEFSDFVLAILQWFFTMKKGEAS</sequence>
<comment type="caution">
    <text evidence="3">The sequence shown here is derived from an EMBL/GenBank/DDBJ whole genome shotgun (WGS) entry which is preliminary data.</text>
</comment>
<name>A0ABU1IXN3_9BACL</name>
<evidence type="ECO:0000256" key="2">
    <source>
        <dbReference type="SAM" id="SignalP"/>
    </source>
</evidence>
<feature type="chain" id="PRO_5045924333" evidence="2">
    <location>
        <begin position="24"/>
        <end position="134"/>
    </location>
</feature>
<keyword evidence="1" id="KW-0812">Transmembrane</keyword>
<protein>
    <submittedName>
        <fullName evidence="3">Na+/H+ antiporter NhaC</fullName>
    </submittedName>
</protein>
<keyword evidence="1" id="KW-0472">Membrane</keyword>
<dbReference type="EMBL" id="JAVDQH010000004">
    <property type="protein sequence ID" value="MDR6243457.1"/>
    <property type="molecule type" value="Genomic_DNA"/>
</dbReference>
<feature type="signal peptide" evidence="2">
    <location>
        <begin position="1"/>
        <end position="23"/>
    </location>
</feature>
<keyword evidence="4" id="KW-1185">Reference proteome</keyword>
<feature type="transmembrane region" description="Helical" evidence="1">
    <location>
        <begin position="92"/>
        <end position="111"/>
    </location>
</feature>
<proteinExistence type="predicted"/>
<organism evidence="3 4">
    <name type="scientific">Paenibacillus hunanensis</name>
    <dbReference type="NCBI Taxonomy" id="539262"/>
    <lineage>
        <taxon>Bacteria</taxon>
        <taxon>Bacillati</taxon>
        <taxon>Bacillota</taxon>
        <taxon>Bacilli</taxon>
        <taxon>Bacillales</taxon>
        <taxon>Paenibacillaceae</taxon>
        <taxon>Paenibacillus</taxon>
    </lineage>
</organism>
<dbReference type="RefSeq" id="WP_188773643.1">
    <property type="nucleotide sequence ID" value="NZ_BMMB01000001.1"/>
</dbReference>
<evidence type="ECO:0000256" key="1">
    <source>
        <dbReference type="SAM" id="Phobius"/>
    </source>
</evidence>
<gene>
    <name evidence="3" type="ORF">JOC58_001344</name>
</gene>
<dbReference type="Proteomes" id="UP001185028">
    <property type="component" value="Unassembled WGS sequence"/>
</dbReference>
<evidence type="ECO:0000313" key="4">
    <source>
        <dbReference type="Proteomes" id="UP001185028"/>
    </source>
</evidence>
<keyword evidence="2" id="KW-0732">Signal</keyword>
<evidence type="ECO:0000313" key="3">
    <source>
        <dbReference type="EMBL" id="MDR6243457.1"/>
    </source>
</evidence>
<reference evidence="3 4" key="1">
    <citation type="submission" date="2023-07" db="EMBL/GenBank/DDBJ databases">
        <title>Genomic Encyclopedia of Type Strains, Phase IV (KMG-IV): sequencing the most valuable type-strain genomes for metagenomic binning, comparative biology and taxonomic classification.</title>
        <authorList>
            <person name="Goeker M."/>
        </authorList>
    </citation>
    <scope>NUCLEOTIDE SEQUENCE [LARGE SCALE GENOMIC DNA]</scope>
    <source>
        <strain evidence="3 4">DSM 22170</strain>
    </source>
</reference>
<keyword evidence="1" id="KW-1133">Transmembrane helix</keyword>
<feature type="transmembrane region" description="Helical" evidence="1">
    <location>
        <begin position="68"/>
        <end position="87"/>
    </location>
</feature>
<accession>A0ABU1IXN3</accession>